<evidence type="ECO:0000313" key="3">
    <source>
        <dbReference type="EMBL" id="KAG2484139.1"/>
    </source>
</evidence>
<dbReference type="InterPro" id="IPR032675">
    <property type="entry name" value="LRR_dom_sf"/>
</dbReference>
<sequence length="357" mass="37110">MTYLPDEAERSDVWYINLSHNFIGGELPANLPTIFPALEHLSLDHCRNVATNTEQAGWNFNWQHVPGIGEAYEYCSDGDVNPDGSFEYALSGFIPPEWAAWNTTLKTLRLQHQNIKGEIPYGLRMRTSKMVSWRLQGNAELCGPLPAPPGTDPAQPPAARSHRAGPAAVLAALSSSSVSNSTIALAPTFSPTKPPQSPAPRASQPISTLASTALTPTSEPCSPFAGTAPPSARPAVACPSLANPTEPRPSLACATVPSSQPHPSLPRASLSPTQPCPSLSSSSVASSQPRASFSASSVASSQPRPSLACATVPSSQPRASLTGASLSTAQPRPSLACATVPSSQPRASLSGASLSPP</sequence>
<dbReference type="EMBL" id="JAEHOE010000156">
    <property type="protein sequence ID" value="KAG2484139.1"/>
    <property type="molecule type" value="Genomic_DNA"/>
</dbReference>
<proteinExistence type="predicted"/>
<comment type="caution">
    <text evidence="3">The sequence shown here is derived from an EMBL/GenBank/DDBJ whole genome shotgun (WGS) entry which is preliminary data.</text>
</comment>
<feature type="region of interest" description="Disordered" evidence="2">
    <location>
        <begin position="213"/>
        <end position="357"/>
    </location>
</feature>
<dbReference type="SUPFAM" id="SSF52058">
    <property type="entry name" value="L domain-like"/>
    <property type="match status" value="1"/>
</dbReference>
<gene>
    <name evidence="3" type="ORF">HYH03_017021</name>
</gene>
<evidence type="ECO:0000256" key="1">
    <source>
        <dbReference type="ARBA" id="ARBA00004430"/>
    </source>
</evidence>
<reference evidence="3" key="1">
    <citation type="journal article" date="2020" name="bioRxiv">
        <title>Comparative genomics of Chlamydomonas.</title>
        <authorList>
            <person name="Craig R.J."/>
            <person name="Hasan A.R."/>
            <person name="Ness R.W."/>
            <person name="Keightley P.D."/>
        </authorList>
    </citation>
    <scope>NUCLEOTIDE SEQUENCE</scope>
    <source>
        <strain evidence="3">CCAP 11/70</strain>
    </source>
</reference>
<protein>
    <submittedName>
        <fullName evidence="3">Uncharacterized protein</fullName>
    </submittedName>
</protein>
<feature type="compositionally biased region" description="Polar residues" evidence="2">
    <location>
        <begin position="312"/>
        <end position="331"/>
    </location>
</feature>
<feature type="region of interest" description="Disordered" evidence="2">
    <location>
        <begin position="142"/>
        <end position="166"/>
    </location>
</feature>
<accession>A0A835XIN0</accession>
<evidence type="ECO:0000313" key="4">
    <source>
        <dbReference type="Proteomes" id="UP000612055"/>
    </source>
</evidence>
<keyword evidence="4" id="KW-1185">Reference proteome</keyword>
<evidence type="ECO:0000256" key="2">
    <source>
        <dbReference type="SAM" id="MobiDB-lite"/>
    </source>
</evidence>
<feature type="region of interest" description="Disordered" evidence="2">
    <location>
        <begin position="186"/>
        <end position="205"/>
    </location>
</feature>
<name>A0A835XIN0_9CHLO</name>
<dbReference type="Proteomes" id="UP000612055">
    <property type="component" value="Unassembled WGS sequence"/>
</dbReference>
<dbReference type="AlphaFoldDB" id="A0A835XIN0"/>
<feature type="compositionally biased region" description="Pro residues" evidence="2">
    <location>
        <begin position="145"/>
        <end position="156"/>
    </location>
</feature>
<comment type="subcellular location">
    <subcellularLocation>
        <location evidence="1">Cytoplasm</location>
        <location evidence="1">Cytoskeleton</location>
        <location evidence="1">Cilium axoneme</location>
    </subcellularLocation>
</comment>
<feature type="compositionally biased region" description="Low complexity" evidence="2">
    <location>
        <begin position="269"/>
        <end position="306"/>
    </location>
</feature>
<organism evidence="3 4">
    <name type="scientific">Edaphochlamys debaryana</name>
    <dbReference type="NCBI Taxonomy" id="47281"/>
    <lineage>
        <taxon>Eukaryota</taxon>
        <taxon>Viridiplantae</taxon>
        <taxon>Chlorophyta</taxon>
        <taxon>core chlorophytes</taxon>
        <taxon>Chlorophyceae</taxon>
        <taxon>CS clade</taxon>
        <taxon>Chlamydomonadales</taxon>
        <taxon>Chlamydomonadales incertae sedis</taxon>
        <taxon>Edaphochlamys</taxon>
    </lineage>
</organism>
<dbReference type="GO" id="GO:0005930">
    <property type="term" value="C:axoneme"/>
    <property type="evidence" value="ECO:0007669"/>
    <property type="project" value="UniProtKB-SubCell"/>
</dbReference>
<dbReference type="Gene3D" id="3.80.10.10">
    <property type="entry name" value="Ribonuclease Inhibitor"/>
    <property type="match status" value="1"/>
</dbReference>
<feature type="compositionally biased region" description="Polar residues" evidence="2">
    <location>
        <begin position="340"/>
        <end position="357"/>
    </location>
</feature>